<gene>
    <name evidence="1" type="ORF">H5P28_17695</name>
</gene>
<evidence type="ECO:0000313" key="2">
    <source>
        <dbReference type="Proteomes" id="UP000546464"/>
    </source>
</evidence>
<name>A0A842HH94_9BACT</name>
<keyword evidence="2" id="KW-1185">Reference proteome</keyword>
<dbReference type="Pfam" id="PF19807">
    <property type="entry name" value="DUF6290"/>
    <property type="match status" value="1"/>
</dbReference>
<protein>
    <submittedName>
        <fullName evidence="1">TraY domain-containing protein</fullName>
    </submittedName>
</protein>
<reference evidence="1 2" key="1">
    <citation type="submission" date="2020-07" db="EMBL/GenBank/DDBJ databases">
        <authorList>
            <person name="Feng X."/>
        </authorList>
    </citation>
    <scope>NUCLEOTIDE SEQUENCE [LARGE SCALE GENOMIC DNA]</scope>
    <source>
        <strain evidence="1 2">JCM31066</strain>
    </source>
</reference>
<dbReference type="InterPro" id="IPR010985">
    <property type="entry name" value="Ribbon_hlx_hlx"/>
</dbReference>
<dbReference type="InterPro" id="IPR046257">
    <property type="entry name" value="DUF6290"/>
</dbReference>
<evidence type="ECO:0000313" key="1">
    <source>
        <dbReference type="EMBL" id="MBC2596105.1"/>
    </source>
</evidence>
<organism evidence="1 2">
    <name type="scientific">Ruficoccus amylovorans</name>
    <dbReference type="NCBI Taxonomy" id="1804625"/>
    <lineage>
        <taxon>Bacteria</taxon>
        <taxon>Pseudomonadati</taxon>
        <taxon>Verrucomicrobiota</taxon>
        <taxon>Opitutia</taxon>
        <taxon>Puniceicoccales</taxon>
        <taxon>Cerasicoccaceae</taxon>
        <taxon>Ruficoccus</taxon>
    </lineage>
</organism>
<accession>A0A842HH94</accession>
<dbReference type="AlphaFoldDB" id="A0A842HH94"/>
<dbReference type="GO" id="GO:0006355">
    <property type="term" value="P:regulation of DNA-templated transcription"/>
    <property type="evidence" value="ECO:0007669"/>
    <property type="project" value="InterPro"/>
</dbReference>
<dbReference type="EMBL" id="JACHVB010000060">
    <property type="protein sequence ID" value="MBC2596105.1"/>
    <property type="molecule type" value="Genomic_DNA"/>
</dbReference>
<dbReference type="RefSeq" id="WP_185677020.1">
    <property type="nucleotide sequence ID" value="NZ_JACHVB010000060.1"/>
</dbReference>
<sequence length="68" mass="7881">MLTVQLNSRAEAQLQRLAKKSGRTVDEYAREALLQHLEDLDDIREATERLKEPSQIFSLEEAKRQLSL</sequence>
<proteinExistence type="predicted"/>
<comment type="caution">
    <text evidence="1">The sequence shown here is derived from an EMBL/GenBank/DDBJ whole genome shotgun (WGS) entry which is preliminary data.</text>
</comment>
<dbReference type="SUPFAM" id="SSF47598">
    <property type="entry name" value="Ribbon-helix-helix"/>
    <property type="match status" value="1"/>
</dbReference>
<dbReference type="Proteomes" id="UP000546464">
    <property type="component" value="Unassembled WGS sequence"/>
</dbReference>